<comment type="caution">
    <text evidence="2">The sequence shown here is derived from an EMBL/GenBank/DDBJ whole genome shotgun (WGS) entry which is preliminary data.</text>
</comment>
<evidence type="ECO:0000313" key="2">
    <source>
        <dbReference type="EMBL" id="GAA2474712.1"/>
    </source>
</evidence>
<organism evidence="2 3">
    <name type="scientific">Streptomyces longisporus</name>
    <dbReference type="NCBI Taxonomy" id="1948"/>
    <lineage>
        <taxon>Bacteria</taxon>
        <taxon>Bacillati</taxon>
        <taxon>Actinomycetota</taxon>
        <taxon>Actinomycetes</taxon>
        <taxon>Kitasatosporales</taxon>
        <taxon>Streptomycetaceae</taxon>
        <taxon>Streptomyces</taxon>
    </lineage>
</organism>
<dbReference type="RefSeq" id="WP_344398558.1">
    <property type="nucleotide sequence ID" value="NZ_BAAASG010000002.1"/>
</dbReference>
<dbReference type="Pfam" id="PF13412">
    <property type="entry name" value="HTH_24"/>
    <property type="match status" value="1"/>
</dbReference>
<dbReference type="Gene3D" id="1.10.10.10">
    <property type="entry name" value="Winged helix-like DNA-binding domain superfamily/Winged helix DNA-binding domain"/>
    <property type="match status" value="1"/>
</dbReference>
<accession>A0ABN3L260</accession>
<keyword evidence="3" id="KW-1185">Reference proteome</keyword>
<name>A0ABN3L260_STRLO</name>
<reference evidence="2 3" key="1">
    <citation type="journal article" date="2019" name="Int. J. Syst. Evol. Microbiol.">
        <title>The Global Catalogue of Microorganisms (GCM) 10K type strain sequencing project: providing services to taxonomists for standard genome sequencing and annotation.</title>
        <authorList>
            <consortium name="The Broad Institute Genomics Platform"/>
            <consortium name="The Broad Institute Genome Sequencing Center for Infectious Disease"/>
            <person name="Wu L."/>
            <person name="Ma J."/>
        </authorList>
    </citation>
    <scope>NUCLEOTIDE SEQUENCE [LARGE SCALE GENOMIC DNA]</scope>
    <source>
        <strain evidence="2 3">JCM 4395</strain>
    </source>
</reference>
<evidence type="ECO:0000256" key="1">
    <source>
        <dbReference type="SAM" id="MobiDB-lite"/>
    </source>
</evidence>
<sequence length="152" mass="16552">MPRPAEKESRTPWTICVRRAPGASGVLIARNIMSVDAIGKAVMSPGTWWPPAAPPAWCAELERGGRLTGVELVQRVGLTTGPCLRRVQRLEAGPDRPQPRSAGRGDGRALRGDFGTGGEVRERRRPFGSPDYFVRVAVTDLAGYETFLSRRA</sequence>
<evidence type="ECO:0000313" key="3">
    <source>
        <dbReference type="Proteomes" id="UP001501777"/>
    </source>
</evidence>
<gene>
    <name evidence="2" type="ORF">GCM10010276_07560</name>
</gene>
<feature type="region of interest" description="Disordered" evidence="1">
    <location>
        <begin position="89"/>
        <end position="126"/>
    </location>
</feature>
<dbReference type="EMBL" id="BAAASG010000002">
    <property type="protein sequence ID" value="GAA2474712.1"/>
    <property type="molecule type" value="Genomic_DNA"/>
</dbReference>
<feature type="compositionally biased region" description="Basic and acidic residues" evidence="1">
    <location>
        <begin position="89"/>
        <end position="111"/>
    </location>
</feature>
<protein>
    <submittedName>
        <fullName evidence="2">Uncharacterized protein</fullName>
    </submittedName>
</protein>
<dbReference type="Proteomes" id="UP001501777">
    <property type="component" value="Unassembled WGS sequence"/>
</dbReference>
<dbReference type="InterPro" id="IPR036388">
    <property type="entry name" value="WH-like_DNA-bd_sf"/>
</dbReference>
<proteinExistence type="predicted"/>